<keyword evidence="3" id="KW-1185">Reference proteome</keyword>
<dbReference type="AlphaFoldDB" id="A0A212CJ27"/>
<dbReference type="Proteomes" id="UP000242450">
    <property type="component" value="Chromosome 19"/>
</dbReference>
<proteinExistence type="predicted"/>
<comment type="caution">
    <text evidence="2">The sequence shown here is derived from an EMBL/GenBank/DDBJ whole genome shotgun (WGS) entry which is preliminary data.</text>
</comment>
<dbReference type="EMBL" id="MKHE01000019">
    <property type="protein sequence ID" value="OWK06056.1"/>
    <property type="molecule type" value="Genomic_DNA"/>
</dbReference>
<evidence type="ECO:0000313" key="3">
    <source>
        <dbReference type="Proteomes" id="UP000242450"/>
    </source>
</evidence>
<organism evidence="2 3">
    <name type="scientific">Cervus elaphus hippelaphus</name>
    <name type="common">European red deer</name>
    <dbReference type="NCBI Taxonomy" id="46360"/>
    <lineage>
        <taxon>Eukaryota</taxon>
        <taxon>Metazoa</taxon>
        <taxon>Chordata</taxon>
        <taxon>Craniata</taxon>
        <taxon>Vertebrata</taxon>
        <taxon>Euteleostomi</taxon>
        <taxon>Mammalia</taxon>
        <taxon>Eutheria</taxon>
        <taxon>Laurasiatheria</taxon>
        <taxon>Artiodactyla</taxon>
        <taxon>Ruminantia</taxon>
        <taxon>Pecora</taxon>
        <taxon>Cervidae</taxon>
        <taxon>Cervinae</taxon>
        <taxon>Cervus</taxon>
    </lineage>
</organism>
<name>A0A212CJ27_CEREH</name>
<dbReference type="OrthoDB" id="9834312at2759"/>
<reference evidence="2 3" key="1">
    <citation type="journal article" date="2018" name="Mol. Genet. Genomics">
        <title>The red deer Cervus elaphus genome CerEla1.0: sequencing, annotating, genes, and chromosomes.</title>
        <authorList>
            <person name="Bana N.A."/>
            <person name="Nyiri A."/>
            <person name="Nagy J."/>
            <person name="Frank K."/>
            <person name="Nagy T."/>
            <person name="Steger V."/>
            <person name="Schiller M."/>
            <person name="Lakatos P."/>
            <person name="Sugar L."/>
            <person name="Horn P."/>
            <person name="Barta E."/>
            <person name="Orosz L."/>
        </authorList>
    </citation>
    <scope>NUCLEOTIDE SEQUENCE [LARGE SCALE GENOMIC DNA]</scope>
    <source>
        <strain evidence="2">Hungarian</strain>
    </source>
</reference>
<accession>A0A212CJ27</accession>
<evidence type="ECO:0000256" key="1">
    <source>
        <dbReference type="SAM" id="MobiDB-lite"/>
    </source>
</evidence>
<gene>
    <name evidence="2" type="ORF">Celaphus_00012526</name>
</gene>
<sequence length="119" mass="14099">MDIYSSLLKEKEKEGTLNKEKLCSENEGKPENQGKTENREEPLDVAKAGVACTVEDKEKLEDKERTDHKGKMEDEEILKDKERFLSRRENELEDEAWRRKKGWGEIWHFIKNMITGYPR</sequence>
<feature type="compositionally biased region" description="Basic and acidic residues" evidence="1">
    <location>
        <begin position="8"/>
        <end position="44"/>
    </location>
</feature>
<protein>
    <submittedName>
        <fullName evidence="2">Uncharacterized protein</fullName>
    </submittedName>
</protein>
<feature type="region of interest" description="Disordered" evidence="1">
    <location>
        <begin position="1"/>
        <end position="45"/>
    </location>
</feature>
<evidence type="ECO:0000313" key="2">
    <source>
        <dbReference type="EMBL" id="OWK06056.1"/>
    </source>
</evidence>